<evidence type="ECO:0000313" key="2">
    <source>
        <dbReference type="EMBL" id="KYO54284.1"/>
    </source>
</evidence>
<accession>A0A162LBP8</accession>
<feature type="compositionally biased region" description="Acidic residues" evidence="1">
    <location>
        <begin position="80"/>
        <end position="95"/>
    </location>
</feature>
<dbReference type="GeneID" id="97239170"/>
<evidence type="ECO:0000256" key="1">
    <source>
        <dbReference type="SAM" id="MobiDB-lite"/>
    </source>
</evidence>
<feature type="compositionally biased region" description="Basic and acidic residues" evidence="1">
    <location>
        <begin position="1"/>
        <end position="12"/>
    </location>
</feature>
<protein>
    <submittedName>
        <fullName evidence="2">Uncharacterized protein</fullName>
    </submittedName>
</protein>
<gene>
    <name evidence="2" type="ORF">AUP44_25295</name>
</gene>
<sequence>MATADRNRRQPDPTDAEILGSAEGREADARDTRSPDGGRFRNVPRDEAPARPDDVITDPVTGEAEGLDPTEEATRRAAEDVFDDDEDGETEDEDRFPEGWPPDRRDTDDDDAG</sequence>
<proteinExistence type="predicted"/>
<organism evidence="2 3">
    <name type="scientific">Tistrella mobilis</name>
    <dbReference type="NCBI Taxonomy" id="171437"/>
    <lineage>
        <taxon>Bacteria</taxon>
        <taxon>Pseudomonadati</taxon>
        <taxon>Pseudomonadota</taxon>
        <taxon>Alphaproteobacteria</taxon>
        <taxon>Geminicoccales</taxon>
        <taxon>Geminicoccaceae</taxon>
        <taxon>Tistrella</taxon>
    </lineage>
</organism>
<evidence type="ECO:0000313" key="3">
    <source>
        <dbReference type="Proteomes" id="UP000075787"/>
    </source>
</evidence>
<reference evidence="2 3" key="1">
    <citation type="submission" date="2015-12" db="EMBL/GenBank/DDBJ databases">
        <title>Genome sequence of Tistrella mobilis MCCC 1A02139.</title>
        <authorList>
            <person name="Lu L."/>
            <person name="Lai Q."/>
            <person name="Shao Z."/>
            <person name="Qian P."/>
        </authorList>
    </citation>
    <scope>NUCLEOTIDE SEQUENCE [LARGE SCALE GENOMIC DNA]</scope>
    <source>
        <strain evidence="2 3">MCCC 1A02139</strain>
    </source>
</reference>
<feature type="compositionally biased region" description="Basic and acidic residues" evidence="1">
    <location>
        <begin position="23"/>
        <end position="54"/>
    </location>
</feature>
<feature type="region of interest" description="Disordered" evidence="1">
    <location>
        <begin position="1"/>
        <end position="113"/>
    </location>
</feature>
<dbReference type="Proteomes" id="UP000075787">
    <property type="component" value="Unassembled WGS sequence"/>
</dbReference>
<dbReference type="AlphaFoldDB" id="A0A162LBP8"/>
<dbReference type="EMBL" id="LPZR01000092">
    <property type="protein sequence ID" value="KYO54284.1"/>
    <property type="molecule type" value="Genomic_DNA"/>
</dbReference>
<dbReference type="RefSeq" id="WP_062763140.1">
    <property type="nucleotide sequence ID" value="NZ_CP121042.1"/>
</dbReference>
<name>A0A162LBP8_9PROT</name>
<comment type="caution">
    <text evidence="2">The sequence shown here is derived from an EMBL/GenBank/DDBJ whole genome shotgun (WGS) entry which is preliminary data.</text>
</comment>